<reference evidence="2" key="1">
    <citation type="submission" date="2021-02" db="EMBL/GenBank/DDBJ databases">
        <authorList>
            <person name="Nowell W R."/>
        </authorList>
    </citation>
    <scope>NUCLEOTIDE SEQUENCE</scope>
</reference>
<dbReference type="AlphaFoldDB" id="A0A819VC83"/>
<keyword evidence="1" id="KW-1133">Transmembrane helix</keyword>
<comment type="caution">
    <text evidence="2">The sequence shown here is derived from an EMBL/GenBank/DDBJ whole genome shotgun (WGS) entry which is preliminary data.</text>
</comment>
<feature type="transmembrane region" description="Helical" evidence="1">
    <location>
        <begin position="28"/>
        <end position="50"/>
    </location>
</feature>
<evidence type="ECO:0000256" key="1">
    <source>
        <dbReference type="SAM" id="Phobius"/>
    </source>
</evidence>
<proteinExistence type="predicted"/>
<evidence type="ECO:0000313" key="2">
    <source>
        <dbReference type="EMBL" id="CAF4107089.1"/>
    </source>
</evidence>
<keyword evidence="1" id="KW-0472">Membrane</keyword>
<accession>A0A819VC83</accession>
<feature type="non-terminal residue" evidence="2">
    <location>
        <position position="1"/>
    </location>
</feature>
<organism evidence="2 3">
    <name type="scientific">Adineta steineri</name>
    <dbReference type="NCBI Taxonomy" id="433720"/>
    <lineage>
        <taxon>Eukaryota</taxon>
        <taxon>Metazoa</taxon>
        <taxon>Spiralia</taxon>
        <taxon>Gnathifera</taxon>
        <taxon>Rotifera</taxon>
        <taxon>Eurotatoria</taxon>
        <taxon>Bdelloidea</taxon>
        <taxon>Adinetida</taxon>
        <taxon>Adinetidae</taxon>
        <taxon>Adineta</taxon>
    </lineage>
</organism>
<keyword evidence="1" id="KW-0812">Transmembrane</keyword>
<protein>
    <submittedName>
        <fullName evidence="2">Uncharacterized protein</fullName>
    </submittedName>
</protein>
<dbReference type="EMBL" id="CAJOBB010004883">
    <property type="protein sequence ID" value="CAF4107089.1"/>
    <property type="molecule type" value="Genomic_DNA"/>
</dbReference>
<evidence type="ECO:0000313" key="3">
    <source>
        <dbReference type="Proteomes" id="UP000663868"/>
    </source>
</evidence>
<dbReference type="Proteomes" id="UP000663868">
    <property type="component" value="Unassembled WGS sequence"/>
</dbReference>
<sequence>IIIYAILNPLLGLYIDHVYNSTGTVRPAFFNTVAIQMTVICVIVFISTLIPKGAIACNPKLSQDENVDIIENPNVSSDRNSDHGQVIKRNNQVDTGSELVTYF</sequence>
<gene>
    <name evidence="2" type="ORF">KXQ929_LOCUS34867</name>
</gene>
<name>A0A819VC83_9BILA</name>